<gene>
    <name evidence="1" type="ORF">PMAYCL1PPCAC_00568</name>
</gene>
<protein>
    <submittedName>
        <fullName evidence="1">Uncharacterized protein</fullName>
    </submittedName>
</protein>
<dbReference type="EMBL" id="BTRK01000001">
    <property type="protein sequence ID" value="GMR30373.1"/>
    <property type="molecule type" value="Genomic_DNA"/>
</dbReference>
<proteinExistence type="predicted"/>
<dbReference type="AlphaFoldDB" id="A0AAN4Z1T7"/>
<accession>A0AAN4Z1T7</accession>
<evidence type="ECO:0000313" key="2">
    <source>
        <dbReference type="Proteomes" id="UP001328107"/>
    </source>
</evidence>
<evidence type="ECO:0000313" key="1">
    <source>
        <dbReference type="EMBL" id="GMR30373.1"/>
    </source>
</evidence>
<reference evidence="2" key="1">
    <citation type="submission" date="2022-10" db="EMBL/GenBank/DDBJ databases">
        <title>Genome assembly of Pristionchus species.</title>
        <authorList>
            <person name="Yoshida K."/>
            <person name="Sommer R.J."/>
        </authorList>
    </citation>
    <scope>NUCLEOTIDE SEQUENCE [LARGE SCALE GENOMIC DNA]</scope>
    <source>
        <strain evidence="2">RS5460</strain>
    </source>
</reference>
<organism evidence="1 2">
    <name type="scientific">Pristionchus mayeri</name>
    <dbReference type="NCBI Taxonomy" id="1317129"/>
    <lineage>
        <taxon>Eukaryota</taxon>
        <taxon>Metazoa</taxon>
        <taxon>Ecdysozoa</taxon>
        <taxon>Nematoda</taxon>
        <taxon>Chromadorea</taxon>
        <taxon>Rhabditida</taxon>
        <taxon>Rhabditina</taxon>
        <taxon>Diplogasteromorpha</taxon>
        <taxon>Diplogasteroidea</taxon>
        <taxon>Neodiplogasteridae</taxon>
        <taxon>Pristionchus</taxon>
    </lineage>
</organism>
<name>A0AAN4Z1T7_9BILA</name>
<feature type="non-terminal residue" evidence="1">
    <location>
        <position position="1"/>
    </location>
</feature>
<keyword evidence="2" id="KW-1185">Reference proteome</keyword>
<comment type="caution">
    <text evidence="1">The sequence shown here is derived from an EMBL/GenBank/DDBJ whole genome shotgun (WGS) entry which is preliminary data.</text>
</comment>
<dbReference type="Proteomes" id="UP001328107">
    <property type="component" value="Unassembled WGS sequence"/>
</dbReference>
<sequence>GSTEEGVATVVPLDEEADRYLPLFISNLIVFYLSMCESFMNRTEPNSSHLEEMVQAMDEYINEDSEEDRNLFFEQLVRHIDRQTILYCSFCHRCMFTARHIFMHIASTDHGEQFGVDCRRVNTFLTKMVGENRV</sequence>